<reference evidence="2" key="1">
    <citation type="submission" date="2022-10" db="EMBL/GenBank/DDBJ databases">
        <title>The complete genomes of actinobacterial strains from the NBC collection.</title>
        <authorList>
            <person name="Joergensen T.S."/>
            <person name="Alvarez Arevalo M."/>
            <person name="Sterndorff E.B."/>
            <person name="Faurdal D."/>
            <person name="Vuksanovic O."/>
            <person name="Mourched A.-S."/>
            <person name="Charusanti P."/>
            <person name="Shaw S."/>
            <person name="Blin K."/>
            <person name="Weber T."/>
        </authorList>
    </citation>
    <scope>NUCLEOTIDE SEQUENCE</scope>
    <source>
        <strain evidence="2">NBC_01393</strain>
    </source>
</reference>
<dbReference type="InterPro" id="IPR036291">
    <property type="entry name" value="NAD(P)-bd_dom_sf"/>
</dbReference>
<gene>
    <name evidence="2" type="ORF">OG699_00245</name>
    <name evidence="3" type="ORF">OG699_45015</name>
</gene>
<dbReference type="InterPro" id="IPR013149">
    <property type="entry name" value="ADH-like_C"/>
</dbReference>
<dbReference type="PANTHER" id="PTHR43677:SF11">
    <property type="entry name" value="ZINC-CONTAINING ALCOHOL DEHYDROGENASE"/>
    <property type="match status" value="1"/>
</dbReference>
<dbReference type="AlphaFoldDB" id="A0AAU3HQM2"/>
<evidence type="ECO:0000313" key="2">
    <source>
        <dbReference type="EMBL" id="WTZ06596.1"/>
    </source>
</evidence>
<protein>
    <submittedName>
        <fullName evidence="2">Zinc-binding dehydrogenase</fullName>
    </submittedName>
</protein>
<accession>A0AAU3HQM2</accession>
<dbReference type="EMBL" id="CP109546">
    <property type="protein sequence ID" value="WTZ06596.1"/>
    <property type="molecule type" value="Genomic_DNA"/>
</dbReference>
<feature type="domain" description="Enoyl reductase (ER)" evidence="1">
    <location>
        <begin position="10"/>
        <end position="313"/>
    </location>
</feature>
<dbReference type="Gene3D" id="3.40.50.720">
    <property type="entry name" value="NAD(P)-binding Rossmann-like Domain"/>
    <property type="match status" value="1"/>
</dbReference>
<dbReference type="SUPFAM" id="SSF50129">
    <property type="entry name" value="GroES-like"/>
    <property type="match status" value="1"/>
</dbReference>
<dbReference type="InterPro" id="IPR020843">
    <property type="entry name" value="ER"/>
</dbReference>
<dbReference type="Pfam" id="PF00107">
    <property type="entry name" value="ADH_zinc_N"/>
    <property type="match status" value="1"/>
</dbReference>
<dbReference type="PANTHER" id="PTHR43677">
    <property type="entry name" value="SHORT-CHAIN DEHYDROGENASE/REDUCTASE"/>
    <property type="match status" value="1"/>
</dbReference>
<dbReference type="EMBL" id="CP109546">
    <property type="protein sequence ID" value="WTZ14490.1"/>
    <property type="molecule type" value="Genomic_DNA"/>
</dbReference>
<dbReference type="SUPFAM" id="SSF51735">
    <property type="entry name" value="NAD(P)-binding Rossmann-fold domains"/>
    <property type="match status" value="1"/>
</dbReference>
<name>A0AAU3HQM2_9ACTN</name>
<organism evidence="2">
    <name type="scientific">Streptomyces sp. NBC_01393</name>
    <dbReference type="NCBI Taxonomy" id="2903851"/>
    <lineage>
        <taxon>Bacteria</taxon>
        <taxon>Bacillati</taxon>
        <taxon>Actinomycetota</taxon>
        <taxon>Actinomycetes</taxon>
        <taxon>Kitasatosporales</taxon>
        <taxon>Streptomycetaceae</taxon>
        <taxon>Streptomyces</taxon>
    </lineage>
</organism>
<sequence length="316" mass="33024">MRAAVVHTVGQAPRYAEFEEPTAGQGEVLIDVKAAALTNLTRLVTRDPDYSEGRTPPFVAGVEGVGTLPDGRRVGFGARRAPFGSLAEKSVSPGILLFDVPDGVDDITAAGLINPSLSSWLPLASHIQLQQGESVLVLGATGVAGQLAVQIAKILGAGRVVAAGRNEEVLKQLLNRGADAIVPLGGSDEEVAAAYADAIGDGFNVVLDYVWGHPAEQFLEALPRELVVKSGVRYLQIGNSAGRLAAVDGNALRRSGVTIIGSGSLPDLDEVKAIWGRVMTETAAGNLKIDVVTAPLSEIETRWEADIPGKRTVITI</sequence>
<dbReference type="InterPro" id="IPR051397">
    <property type="entry name" value="Zn-ADH-like_protein"/>
</dbReference>
<dbReference type="Gene3D" id="3.90.180.10">
    <property type="entry name" value="Medium-chain alcohol dehydrogenases, catalytic domain"/>
    <property type="match status" value="1"/>
</dbReference>
<proteinExistence type="predicted"/>
<dbReference type="GO" id="GO:0016491">
    <property type="term" value="F:oxidoreductase activity"/>
    <property type="evidence" value="ECO:0007669"/>
    <property type="project" value="InterPro"/>
</dbReference>
<dbReference type="SMART" id="SM00829">
    <property type="entry name" value="PKS_ER"/>
    <property type="match status" value="1"/>
</dbReference>
<dbReference type="InterPro" id="IPR011032">
    <property type="entry name" value="GroES-like_sf"/>
</dbReference>
<evidence type="ECO:0000313" key="3">
    <source>
        <dbReference type="EMBL" id="WTZ14490.1"/>
    </source>
</evidence>
<evidence type="ECO:0000259" key="1">
    <source>
        <dbReference type="SMART" id="SM00829"/>
    </source>
</evidence>